<evidence type="ECO:0000256" key="11">
    <source>
        <dbReference type="ARBA" id="ARBA00023002"/>
    </source>
</evidence>
<name>A0A1D2N1S0_ORCCI</name>
<comment type="pathway">
    <text evidence="4">Sulfur metabolism.</text>
</comment>
<dbReference type="Pfam" id="PF00174">
    <property type="entry name" value="Oxidored_molyb"/>
    <property type="match status" value="1"/>
</dbReference>
<evidence type="ECO:0000256" key="4">
    <source>
        <dbReference type="ARBA" id="ARBA00004678"/>
    </source>
</evidence>
<dbReference type="PROSITE" id="PS00191">
    <property type="entry name" value="CYTOCHROME_B5_1"/>
    <property type="match status" value="1"/>
</dbReference>
<proteinExistence type="predicted"/>
<accession>A0A1D2N1S0</accession>
<dbReference type="InterPro" id="IPR036374">
    <property type="entry name" value="OxRdtase_Mopterin-bd_sf"/>
</dbReference>
<keyword evidence="11" id="KW-0560">Oxidoreductase</keyword>
<dbReference type="Pfam" id="PF03404">
    <property type="entry name" value="Mo-co_dimer"/>
    <property type="match status" value="1"/>
</dbReference>
<dbReference type="InterPro" id="IPR036400">
    <property type="entry name" value="Cyt_B5-like_heme/steroid_sf"/>
</dbReference>
<keyword evidence="10" id="KW-0479">Metal-binding</keyword>
<sequence>MKTILCSSYRVCSPLVLPSWYTSVGVETNFYYDRRNARESQRRKFHQSREYHGQSRNSKNNLELSRLGGTIGALTIAGYLAWKKSTSNVAQLDAKKTPHETGKHDQVLKHLPHFSRNQVAEHYDDSRRIWVSFRRGVYDVTEFVAVHPGGSRILMAAGGSLEPFWELYPVHQKSDVFQILEKYRIGNLNEEDVVEAQEAVDHFKGEPMRHPALIRRADKPFNGETPPSLLTEKFHTPNDVFYVRNHLPVPQVDAKTYRLEIDGINLTETTFSLQDIKKFPKVSISATIQCGGNRRTEMGKDKVVAGLGWTGGAIGNAKWTGARLVDVLRSAGFKPEAYKHAKQLHVKFDGLDTDQSGECYGASVPLSYLLDGNFDAILAYEMNDKPIPIDHGFPVRIVLPGIVGARSVKWLSRVSISEEESQSPWQQRDYKVFSPSVSLETVDFSAAPPIMDTPVTSYICSHNNGDKVKKGPVKLQGYAFSGGGRGIVRVEISLDKGKTWNVARISDTANLESTKNWSWVLWEANVNIQANAEIWVKAVDSGYNQQPEDFNNIWNYRGLLSTAYHKIYLEAR</sequence>
<dbReference type="InterPro" id="IPR005066">
    <property type="entry name" value="MoCF_OxRdtse_dimer"/>
</dbReference>
<dbReference type="PRINTS" id="PR00363">
    <property type="entry name" value="CYTOCHROMEB5"/>
</dbReference>
<dbReference type="InterPro" id="IPR001199">
    <property type="entry name" value="Cyt_B5-like_heme/steroid-bd"/>
</dbReference>
<dbReference type="UniPathway" id="UPA00096"/>
<dbReference type="OrthoDB" id="10051395at2759"/>
<dbReference type="GO" id="GO:0020037">
    <property type="term" value="F:heme binding"/>
    <property type="evidence" value="ECO:0007669"/>
    <property type="project" value="InterPro"/>
</dbReference>
<evidence type="ECO:0000256" key="7">
    <source>
        <dbReference type="ARBA" id="ARBA00012505"/>
    </source>
</evidence>
<evidence type="ECO:0000256" key="5">
    <source>
        <dbReference type="ARBA" id="ARBA00004971"/>
    </source>
</evidence>
<evidence type="ECO:0000256" key="8">
    <source>
        <dbReference type="ARBA" id="ARBA00022505"/>
    </source>
</evidence>
<gene>
    <name evidence="17" type="ORF">Ocin01_07450</name>
</gene>
<dbReference type="PANTHER" id="PTHR19372:SF7">
    <property type="entry name" value="SULFITE OXIDASE, MITOCHONDRIAL"/>
    <property type="match status" value="1"/>
</dbReference>
<keyword evidence="8" id="KW-0500">Molybdenum</keyword>
<evidence type="ECO:0000259" key="16">
    <source>
        <dbReference type="PROSITE" id="PS50255"/>
    </source>
</evidence>
<dbReference type="EC" id="1.8.3.1" evidence="7"/>
<reference evidence="17 18" key="1">
    <citation type="journal article" date="2016" name="Genome Biol. Evol.">
        <title>Gene Family Evolution Reflects Adaptation to Soil Environmental Stressors in the Genome of the Collembolan Orchesella cincta.</title>
        <authorList>
            <person name="Faddeeva-Vakhrusheva A."/>
            <person name="Derks M.F."/>
            <person name="Anvar S.Y."/>
            <person name="Agamennone V."/>
            <person name="Suring W."/>
            <person name="Smit S."/>
            <person name="van Straalen N.M."/>
            <person name="Roelofs D."/>
        </authorList>
    </citation>
    <scope>NUCLEOTIDE SEQUENCE [LARGE SCALE GENOMIC DNA]</scope>
    <source>
        <tissue evidence="17">Mixed pool</tissue>
    </source>
</reference>
<dbReference type="GO" id="GO:0043546">
    <property type="term" value="F:molybdopterin cofactor binding"/>
    <property type="evidence" value="ECO:0007669"/>
    <property type="project" value="InterPro"/>
</dbReference>
<comment type="cofactor">
    <cofactor evidence="1">
        <name>Mo-molybdopterin</name>
        <dbReference type="ChEBI" id="CHEBI:71302"/>
    </cofactor>
</comment>
<dbReference type="PANTHER" id="PTHR19372">
    <property type="entry name" value="SULFITE REDUCTASE"/>
    <property type="match status" value="1"/>
</dbReference>
<dbReference type="GO" id="GO:0005758">
    <property type="term" value="C:mitochondrial intermembrane space"/>
    <property type="evidence" value="ECO:0007669"/>
    <property type="project" value="UniProtKB-SubCell"/>
</dbReference>
<dbReference type="InterPro" id="IPR022407">
    <property type="entry name" value="OxRdtase_Mopterin_BS"/>
</dbReference>
<comment type="caution">
    <text evidence="17">The sequence shown here is derived from an EMBL/GenBank/DDBJ whole genome shotgun (WGS) entry which is preliminary data.</text>
</comment>
<dbReference type="GO" id="GO:0008482">
    <property type="term" value="F:sulfite oxidase activity"/>
    <property type="evidence" value="ECO:0007669"/>
    <property type="project" value="UniProtKB-EC"/>
</dbReference>
<feature type="domain" description="Cytochrome b5 heme-binding" evidence="16">
    <location>
        <begin position="111"/>
        <end position="189"/>
    </location>
</feature>
<comment type="subcellular location">
    <subcellularLocation>
        <location evidence="3">Mitochondrion intermembrane space</location>
    </subcellularLocation>
</comment>
<keyword evidence="18" id="KW-1185">Reference proteome</keyword>
<evidence type="ECO:0000256" key="13">
    <source>
        <dbReference type="ARBA" id="ARBA00023128"/>
    </source>
</evidence>
<evidence type="ECO:0000256" key="6">
    <source>
        <dbReference type="ARBA" id="ARBA00011738"/>
    </source>
</evidence>
<comment type="cofactor">
    <cofactor evidence="2">
        <name>heme b</name>
        <dbReference type="ChEBI" id="CHEBI:60344"/>
    </cofactor>
</comment>
<evidence type="ECO:0000256" key="3">
    <source>
        <dbReference type="ARBA" id="ARBA00004569"/>
    </source>
</evidence>
<comment type="pathway">
    <text evidence="5">Energy metabolism; sulfur metabolism.</text>
</comment>
<protein>
    <recommendedName>
        <fullName evidence="14">Sulfite oxidase</fullName>
        <ecNumber evidence="7">1.8.3.1</ecNumber>
    </recommendedName>
</protein>
<feature type="compositionally biased region" description="Basic and acidic residues" evidence="15">
    <location>
        <begin position="41"/>
        <end position="53"/>
    </location>
</feature>
<dbReference type="Gene3D" id="2.60.40.650">
    <property type="match status" value="1"/>
</dbReference>
<evidence type="ECO:0000256" key="14">
    <source>
        <dbReference type="ARBA" id="ARBA00070338"/>
    </source>
</evidence>
<dbReference type="Gene3D" id="3.10.120.10">
    <property type="entry name" value="Cytochrome b5-like heme/steroid binding domain"/>
    <property type="match status" value="1"/>
</dbReference>
<dbReference type="PROSITE" id="PS00559">
    <property type="entry name" value="MOLYBDOPTERIN_EUK"/>
    <property type="match status" value="1"/>
</dbReference>
<keyword evidence="9" id="KW-0349">Heme</keyword>
<dbReference type="Pfam" id="PF00173">
    <property type="entry name" value="Cyt-b5"/>
    <property type="match status" value="1"/>
</dbReference>
<evidence type="ECO:0000256" key="10">
    <source>
        <dbReference type="ARBA" id="ARBA00022723"/>
    </source>
</evidence>
<dbReference type="SMART" id="SM01117">
    <property type="entry name" value="Cyt-b5"/>
    <property type="match status" value="1"/>
</dbReference>
<evidence type="ECO:0000313" key="17">
    <source>
        <dbReference type="EMBL" id="ODM99236.1"/>
    </source>
</evidence>
<evidence type="ECO:0000256" key="9">
    <source>
        <dbReference type="ARBA" id="ARBA00022617"/>
    </source>
</evidence>
<feature type="region of interest" description="Disordered" evidence="15">
    <location>
        <begin position="41"/>
        <end position="60"/>
    </location>
</feature>
<keyword evidence="12" id="KW-0408">Iron</keyword>
<dbReference type="InterPro" id="IPR018506">
    <property type="entry name" value="Cyt_B5_heme-BS"/>
</dbReference>
<dbReference type="SUPFAM" id="SSF56524">
    <property type="entry name" value="Oxidoreductase molybdopterin-binding domain"/>
    <property type="match status" value="1"/>
</dbReference>
<dbReference type="GO" id="GO:0030151">
    <property type="term" value="F:molybdenum ion binding"/>
    <property type="evidence" value="ECO:0007669"/>
    <property type="project" value="InterPro"/>
</dbReference>
<dbReference type="CDD" id="cd02111">
    <property type="entry name" value="eukary_SO_Moco"/>
    <property type="match status" value="1"/>
</dbReference>
<dbReference type="SUPFAM" id="SSF55856">
    <property type="entry name" value="Cytochrome b5-like heme/steroid binding domain"/>
    <property type="match status" value="1"/>
</dbReference>
<dbReference type="GO" id="GO:0006790">
    <property type="term" value="P:sulfur compound metabolic process"/>
    <property type="evidence" value="ECO:0007669"/>
    <property type="project" value="UniProtKB-UniPathway"/>
</dbReference>
<evidence type="ECO:0000256" key="15">
    <source>
        <dbReference type="SAM" id="MobiDB-lite"/>
    </source>
</evidence>
<dbReference type="InterPro" id="IPR014756">
    <property type="entry name" value="Ig_E-set"/>
</dbReference>
<dbReference type="PRINTS" id="PR00407">
    <property type="entry name" value="EUMOPTERIN"/>
</dbReference>
<dbReference type="FunFam" id="2.60.40.650:FF:000002">
    <property type="entry name" value="sulfite oxidase"/>
    <property type="match status" value="1"/>
</dbReference>
<dbReference type="AlphaFoldDB" id="A0A1D2N1S0"/>
<dbReference type="FunFam" id="3.90.420.10:FF:000002">
    <property type="entry name" value="sulfite oxidase, mitochondrial"/>
    <property type="match status" value="1"/>
</dbReference>
<dbReference type="Gene3D" id="3.90.420.10">
    <property type="entry name" value="Oxidoreductase, molybdopterin-binding domain"/>
    <property type="match status" value="1"/>
</dbReference>
<evidence type="ECO:0000313" key="18">
    <source>
        <dbReference type="Proteomes" id="UP000094527"/>
    </source>
</evidence>
<dbReference type="SUPFAM" id="SSF81296">
    <property type="entry name" value="E set domains"/>
    <property type="match status" value="1"/>
</dbReference>
<evidence type="ECO:0000256" key="12">
    <source>
        <dbReference type="ARBA" id="ARBA00023004"/>
    </source>
</evidence>
<dbReference type="InterPro" id="IPR000572">
    <property type="entry name" value="OxRdtase_Mopterin-bd_dom"/>
</dbReference>
<dbReference type="STRING" id="48709.A0A1D2N1S0"/>
<evidence type="ECO:0000256" key="1">
    <source>
        <dbReference type="ARBA" id="ARBA00001924"/>
    </source>
</evidence>
<comment type="subunit">
    <text evidence="6">Homodimer.</text>
</comment>
<keyword evidence="13" id="KW-0496">Mitochondrion</keyword>
<dbReference type="Proteomes" id="UP000094527">
    <property type="component" value="Unassembled WGS sequence"/>
</dbReference>
<dbReference type="InterPro" id="IPR008335">
    <property type="entry name" value="Mopterin_OxRdtase_euk"/>
</dbReference>
<dbReference type="OMA" id="TWHVAEL"/>
<dbReference type="EMBL" id="LJIJ01000293">
    <property type="protein sequence ID" value="ODM99236.1"/>
    <property type="molecule type" value="Genomic_DNA"/>
</dbReference>
<evidence type="ECO:0000256" key="2">
    <source>
        <dbReference type="ARBA" id="ARBA00001970"/>
    </source>
</evidence>
<organism evidence="17 18">
    <name type="scientific">Orchesella cincta</name>
    <name type="common">Springtail</name>
    <name type="synonym">Podura cincta</name>
    <dbReference type="NCBI Taxonomy" id="48709"/>
    <lineage>
        <taxon>Eukaryota</taxon>
        <taxon>Metazoa</taxon>
        <taxon>Ecdysozoa</taxon>
        <taxon>Arthropoda</taxon>
        <taxon>Hexapoda</taxon>
        <taxon>Collembola</taxon>
        <taxon>Entomobryomorpha</taxon>
        <taxon>Entomobryoidea</taxon>
        <taxon>Orchesellidae</taxon>
        <taxon>Orchesellinae</taxon>
        <taxon>Orchesella</taxon>
    </lineage>
</organism>
<dbReference type="PROSITE" id="PS50255">
    <property type="entry name" value="CYTOCHROME_B5_2"/>
    <property type="match status" value="1"/>
</dbReference>
<dbReference type="FunFam" id="3.10.120.10:FF:000007">
    <property type="entry name" value="Sulfite oxidase, mitochondrial"/>
    <property type="match status" value="1"/>
</dbReference>